<evidence type="ECO:0000256" key="4">
    <source>
        <dbReference type="ARBA" id="ARBA00023004"/>
    </source>
</evidence>
<dbReference type="EMBL" id="VWPL01000003">
    <property type="protein sequence ID" value="KAA5603140.1"/>
    <property type="molecule type" value="Genomic_DNA"/>
</dbReference>
<keyword evidence="2" id="KW-0949">S-adenosyl-L-methionine</keyword>
<gene>
    <name evidence="7" type="ORF">F1193_02650</name>
</gene>
<evidence type="ECO:0000313" key="8">
    <source>
        <dbReference type="Proteomes" id="UP000323886"/>
    </source>
</evidence>
<keyword evidence="5" id="KW-0411">Iron-sulfur</keyword>
<evidence type="ECO:0000256" key="3">
    <source>
        <dbReference type="ARBA" id="ARBA00022723"/>
    </source>
</evidence>
<dbReference type="GO" id="GO:0003824">
    <property type="term" value="F:catalytic activity"/>
    <property type="evidence" value="ECO:0007669"/>
    <property type="project" value="InterPro"/>
</dbReference>
<organism evidence="7 8">
    <name type="scientific">Blastochloris sulfoviridis</name>
    <dbReference type="NCBI Taxonomy" id="50712"/>
    <lineage>
        <taxon>Bacteria</taxon>
        <taxon>Pseudomonadati</taxon>
        <taxon>Pseudomonadota</taxon>
        <taxon>Alphaproteobacteria</taxon>
        <taxon>Hyphomicrobiales</taxon>
        <taxon>Blastochloridaceae</taxon>
        <taxon>Blastochloris</taxon>
    </lineage>
</organism>
<reference evidence="7 8" key="1">
    <citation type="submission" date="2019-09" db="EMBL/GenBank/DDBJ databases">
        <title>Draft Whole-Genome sequence of Blastochloris sulfoviridis DSM 729.</title>
        <authorList>
            <person name="Meyer T.E."/>
            <person name="Kyndt J.A."/>
        </authorList>
    </citation>
    <scope>NUCLEOTIDE SEQUENCE [LARGE SCALE GENOMIC DNA]</scope>
    <source>
        <strain evidence="7 8">DSM 729</strain>
    </source>
</reference>
<keyword evidence="8" id="KW-1185">Reference proteome</keyword>
<feature type="domain" description="4Fe4S-binding SPASM" evidence="6">
    <location>
        <begin position="242"/>
        <end position="277"/>
    </location>
</feature>
<evidence type="ECO:0000256" key="5">
    <source>
        <dbReference type="ARBA" id="ARBA00023014"/>
    </source>
</evidence>
<dbReference type="SFLD" id="SFLDS00029">
    <property type="entry name" value="Radical_SAM"/>
    <property type="match status" value="1"/>
</dbReference>
<evidence type="ECO:0000256" key="1">
    <source>
        <dbReference type="ARBA" id="ARBA00001966"/>
    </source>
</evidence>
<comment type="caution">
    <text evidence="7">The sequence shown here is derived from an EMBL/GenBank/DDBJ whole genome shotgun (WGS) entry which is preliminary data.</text>
</comment>
<accession>A0A5M6I4K0</accession>
<keyword evidence="4" id="KW-0408">Iron</keyword>
<dbReference type="InterPro" id="IPR013785">
    <property type="entry name" value="Aldolase_TIM"/>
</dbReference>
<evidence type="ECO:0000256" key="2">
    <source>
        <dbReference type="ARBA" id="ARBA00022691"/>
    </source>
</evidence>
<dbReference type="GO" id="GO:0051536">
    <property type="term" value="F:iron-sulfur cluster binding"/>
    <property type="evidence" value="ECO:0007669"/>
    <property type="project" value="UniProtKB-KW"/>
</dbReference>
<protein>
    <submittedName>
        <fullName evidence="7">Radical SAM/SPASM domain-containing protein</fullName>
    </submittedName>
</protein>
<name>A0A5M6I4K0_9HYPH</name>
<dbReference type="InterPro" id="IPR023885">
    <property type="entry name" value="4Fe4S-binding_SPASM_dom"/>
</dbReference>
<comment type="cofactor">
    <cofactor evidence="1">
        <name>[4Fe-4S] cluster</name>
        <dbReference type="ChEBI" id="CHEBI:49883"/>
    </cofactor>
</comment>
<dbReference type="OrthoDB" id="6382128at2"/>
<dbReference type="Gene3D" id="3.20.20.70">
    <property type="entry name" value="Aldolase class I"/>
    <property type="match status" value="1"/>
</dbReference>
<dbReference type="AlphaFoldDB" id="A0A5M6I4K0"/>
<proteinExistence type="predicted"/>
<sequence>MESIYYVMCWACHRKCRHCYEERFRPYVRGELDAVVAEAKRNVPRILANFPADMTYLDRDATEPDAAPVRRGGRIVLSGGESLLDPVRTEVTYPVIDALNAKYRGQGVRIVVQTTGDLLTRPIVEDLLARGVYMISVASTDRFHVGIDTPERQAAFIAELSALFDACGLKPSELSSGVGRKWHEETGPLYSFFGASEGSWIGKIWPRGRGWRNDLSTATLADNFCARWSGGTGFLDHHVNGSEVSVEPDGAVYPCCIKTALPIGSLLEDNLIDILDSLAGEPAFQAINEGRPERMGLSHGWSEATFVARSRTLTPAGRPYENLCIGCDAFHREVLAPVIEAARQRRRARPLVPAA</sequence>
<evidence type="ECO:0000313" key="7">
    <source>
        <dbReference type="EMBL" id="KAA5603140.1"/>
    </source>
</evidence>
<evidence type="ECO:0000259" key="6">
    <source>
        <dbReference type="Pfam" id="PF13186"/>
    </source>
</evidence>
<dbReference type="Proteomes" id="UP000323886">
    <property type="component" value="Unassembled WGS sequence"/>
</dbReference>
<dbReference type="Pfam" id="PF13186">
    <property type="entry name" value="SPASM"/>
    <property type="match status" value="1"/>
</dbReference>
<dbReference type="RefSeq" id="WP_150096121.1">
    <property type="nucleotide sequence ID" value="NZ_VWPL01000003.1"/>
</dbReference>
<keyword evidence="3" id="KW-0479">Metal-binding</keyword>
<dbReference type="GO" id="GO:0046872">
    <property type="term" value="F:metal ion binding"/>
    <property type="evidence" value="ECO:0007669"/>
    <property type="project" value="UniProtKB-KW"/>
</dbReference>
<dbReference type="InterPro" id="IPR007197">
    <property type="entry name" value="rSAM"/>
</dbReference>